<dbReference type="SUPFAM" id="SSF51126">
    <property type="entry name" value="Pectin lyase-like"/>
    <property type="match status" value="3"/>
</dbReference>
<dbReference type="Proteomes" id="UP000762703">
    <property type="component" value="Unassembled WGS sequence"/>
</dbReference>
<accession>A0A8T3VDS1</accession>
<dbReference type="InterPro" id="IPR013783">
    <property type="entry name" value="Ig-like_fold"/>
</dbReference>
<dbReference type="Gene3D" id="2.60.40.10">
    <property type="entry name" value="Immunoglobulins"/>
    <property type="match status" value="2"/>
</dbReference>
<gene>
    <name evidence="1" type="ORF">E7Z73_11175</name>
</gene>
<dbReference type="InterPro" id="IPR008969">
    <property type="entry name" value="CarboxyPept-like_regulatory"/>
</dbReference>
<name>A0A8T3VDS1_9EURY</name>
<evidence type="ECO:0000313" key="2">
    <source>
        <dbReference type="Proteomes" id="UP000762703"/>
    </source>
</evidence>
<reference evidence="1" key="1">
    <citation type="submission" date="2019-04" db="EMBL/GenBank/DDBJ databases">
        <title>Evolution of Biomass-Degrading Anaerobic Consortia Revealed by Metagenomics.</title>
        <authorList>
            <person name="Peng X."/>
        </authorList>
    </citation>
    <scope>NUCLEOTIDE SEQUENCE</scope>
    <source>
        <strain evidence="1">SIG12</strain>
    </source>
</reference>
<comment type="caution">
    <text evidence="1">The sequence shown here is derived from an EMBL/GenBank/DDBJ whole genome shotgun (WGS) entry which is preliminary data.</text>
</comment>
<dbReference type="EMBL" id="SUTE01000104">
    <property type="protein sequence ID" value="MBE6506269.1"/>
    <property type="molecule type" value="Genomic_DNA"/>
</dbReference>
<dbReference type="PANTHER" id="PTHR11319">
    <property type="entry name" value="G PROTEIN-COUPLED RECEPTOR-RELATED"/>
    <property type="match status" value="1"/>
</dbReference>
<dbReference type="InterPro" id="IPR012334">
    <property type="entry name" value="Pectin_lyas_fold"/>
</dbReference>
<dbReference type="Gene3D" id="2.160.20.10">
    <property type="entry name" value="Single-stranded right-handed beta-helix, Pectin lyase-like"/>
    <property type="match status" value="1"/>
</dbReference>
<dbReference type="SUPFAM" id="SSF49464">
    <property type="entry name" value="Carboxypeptidase regulatory domain-like"/>
    <property type="match status" value="1"/>
</dbReference>
<dbReference type="SMART" id="SM00710">
    <property type="entry name" value="PbH1"/>
    <property type="match status" value="9"/>
</dbReference>
<evidence type="ECO:0008006" key="3">
    <source>
        <dbReference type="Google" id="ProtNLM"/>
    </source>
</evidence>
<dbReference type="InterPro" id="IPR011050">
    <property type="entry name" value="Pectin_lyase_fold/virulence"/>
</dbReference>
<organism evidence="1 2">
    <name type="scientific">Methanobrevibacter millerae</name>
    <dbReference type="NCBI Taxonomy" id="230361"/>
    <lineage>
        <taxon>Archaea</taxon>
        <taxon>Methanobacteriati</taxon>
        <taxon>Methanobacteriota</taxon>
        <taxon>Methanomada group</taxon>
        <taxon>Methanobacteria</taxon>
        <taxon>Methanobacteriales</taxon>
        <taxon>Methanobacteriaceae</taxon>
        <taxon>Methanobrevibacter</taxon>
    </lineage>
</organism>
<dbReference type="InterPro" id="IPR006626">
    <property type="entry name" value="PbH1"/>
</dbReference>
<dbReference type="PANTHER" id="PTHR11319:SF35">
    <property type="entry name" value="OUTER MEMBRANE PROTEIN PMPC-RELATED"/>
    <property type="match status" value="1"/>
</dbReference>
<sequence>MFSFKKVVLMLFILFIAVNCVNAQENNTYDLTSSDNVYYVSNDGSDLNDGLSINSSFKSIEKAINSSSFGSTIYLSEGVYKGINNVNLSINSNINIIGVSPQETIIDGENLNTIFTVTQNSNLVLKNVSLINARGSFNAYYFPYMDSLSEYVLENGGGFTGGAIYNNGYLTIENCVFENNAVWNTSGEYPANAFSKCYGGAIFNNNTLYVYDSVFRNNSAGSTYQNQAQGGAIFTTGKLVINNTLFDSNTVSAFRLHLTVQDLYAYQRGAAIAGIADFAEISNCIFKNHHLDVFEEYMKTDFFRETYKYDYGSVGGAIYYDGNNWNFKNCSFLNNSADRGGSVSFRGNNTTFDGCLFLNNSASTGCGIFLLDYDLNQQYGYIYDGNRNDYSGVLINNTKFLDNFMKSYIYDDKIQFGYVGASSCYIKADNVIINNSIFHDQSVLDTLKLNLPEYLGFWLPTKLSCDGGLVRISGRSTKILNSHFEEGYSPMGGAIKDYGFDKKIVNCTFLNNHAYEGGAIYHSMGDISIENCNFINNSAYNQGGSVYSTYSYSARDYAKLISKYVNSSFINGNATYGGAIFDTGDNILFNNLTFINQTAMYGGAIYALGFNKQVHNSKFINTTSIGKDYSNGGSIYIYGDNFLFEECEFINTSCDNLGGSIYAISNNIYGINSTFTNSSAFKGGSIYISGNKGRLQSNTFINTNATLGGCIYNMADEIIISYNNIKSTNAEVAAGAIYNEGNSIILYANNITNSSAKTLANHIYTEGLISYLVVSFANNETIEIENHKNKTISADVTDNMGNPITGGFLTFLLINSNGEEIKLGESEVIEGKAYITCGNLEFGSYTLTGIYSYATAPVLTKTGTMLSFVPSKMVLTLTSKYETLSLGSILDYFIVLIDSESNNIANANISVYENGLLKKYLVTDDAGYVNSSLNEFYSFGDYNYKFIYEGDLVHGRSVVDLNFTIDYVKGSVFKEVNFTSLYPFFVTSVNTEIPFEFYIYDENGVELKDVSTKRYFSIYENGVQIEGKRLYDNLGTVYGTTLLYYQEVIYGDLMTFYKVSPEGIFLMPVSKDTPGIYDYTIEFKGGLVLTALPKNIYQNHFAEADILYSPKNVSFILVVNHENATIETGINVIGPSEINEVTFPTFKVRLSGNNTFLANKTVNFYDNGVFLGSTQTDLKGFATFTVNDYLDVGQHLFEFIYGGDEEYLASYEVIDATVYTNPDKIQTLFNNTTSLSVHGMGNNFSAILCDANGNILNDTEITVYITGNKITKKYDIVTDENASFTVPLDVGAGTVYIRCTYEGDRFFKRNSTVFNVDVDYIKTLLFGVSSIDVIGEGNYLNLVLVDENFYPLSNSTIAISFYSNEYNITFYSFTNESGVAKLKINLPVGNYYALSSFDGDLWHSNSSVLTKVDVYGDYSKLVTAANLVLREKGNYYTVKLTDSKGNPLSNENVVISVNGVPYSRMTDKNGDARLKINLEYGYYNITTYYKGSLSYKGSSIVSNLYMVMENYKLPSVLAAKSTVTYREGNNSFNVTLSDIFGNPLIGESITFFIKSKKYSAITDKNGVATLKLNLTLGDYIVTTIYDGTRQYQGNNASTKVKIVNKDANSTRFVSVPYSIFKGKGNVFSQQLLDSKDLPVVGEKVTLTVNGVSYEKKTDGNGFVYLTINLNPGSYSVYSLYEGSVNYFASEMTSEIVVIRNPSLKNAKIIGESNVSFIGKGRYQIQLVDDNNNPIAHENVSFKINDIIYNRLTNDNGYASLNINLNPGSYNLTVAFLNSADYRDANLKTIINISSTIHGNDLVKYYRNASQFVAFITDTNGNPLVNQSVGMNINGVFYYRLTDSEGRFKLNINLNPGSYILTATDPNIGLMKSFNVTVLPTVIVHDLLKVYKNDSQYEVKLLDGMGNPLANTFVEININGVFYYRMTNEKGIAVLNINLERGKYIATVRDMSNGLLMSSNVVVVNSPLLINTISTNISKGDFLQISIKEENGEVWPNEKVEIIYNDAVYSGYTADDGIISFKLNFNSGEYMVGYKEYLTNTFGNIHINVI</sequence>
<proteinExistence type="predicted"/>
<protein>
    <recommendedName>
        <fullName evidence="3">Adhesin-like protein</fullName>
    </recommendedName>
</protein>
<evidence type="ECO:0000313" key="1">
    <source>
        <dbReference type="EMBL" id="MBE6506269.1"/>
    </source>
</evidence>
<dbReference type="RefSeq" id="WP_303737938.1">
    <property type="nucleotide sequence ID" value="NZ_SUTE01000104.1"/>
</dbReference>